<proteinExistence type="inferred from homology"/>
<evidence type="ECO:0000256" key="1">
    <source>
        <dbReference type="ARBA" id="ARBA00010409"/>
    </source>
</evidence>
<sequence>MFAPNGQNNSHTFRTKCPKRKEDLSSLMTQSPKKVKDLCSLLQEAPDFQSQINCLQKWKSDLESIKNYADSEEILTSYFLKELKKYDGSAFISNVIKCCDDNNAILRQLPTFLSIEPFMKNITQTLSANNESELSEVLRALSYARVNAQNSIFETHPDLKILLHKIVQRQCFSTDTRGKSAKILLSEEILCQPGYDVLLDIISLIKNTSSPYFCTNIESELIYYYGIVTSSSFLCIIKRVLLEYKKISRLNDLCPTSVVTLSRGFLRCSNVLLPKAQELNDKDICCIEQFICDYLDHPMDSVKYNVKNVLKDYIKMKYQMGSLEDLALKVLKWDKQDKRRYVVLTPVIKFGGFKIIWFILKKSASFKEMVIENLSDSILRSSCTELYKTCLNHVEDCEKWTWLKPVIDGYKNDTGNLCRRNHLDLLVKEIIKRGGPSIADALINDILNEDNRSPTSTCIALQSLKTIKLLKGSEFHFEDSSFIIECMTDLSDEVRLEAFDFIVSSLKTSEVLEKVELNLILEYGVKTNMLLSDPPLQMQFLSTIKKYYEGNRSIVRFSTETIIKLLRTPMPRNATIAQYLTNVLRICKYDEEFENVLFEEFVSQVNRAKSSLVNASFEGPIYVSPVVNDSSPEGFSQESNNSLECDPQLLLLLAWRTTKEVCDLFQIVATRNDVNTDILKISKFFIQVFSETKHRGVFERAYTGFCAICNLLWLHDDLKIRQFPRKLLDETLQTISLVRDDVTVTRRSAGFPFLIQALISSEPGMSSFDHVMKQLLGWSSLSSSNISLKVHAYNILRAIYKDSLLGDQVMKYISCGIKTAILGFKSSFWPIRNSSTLLFSSLITRLFGVKRDQDDLSEKNGSYTYKIFFERFPELYNFFLEQLDTSKDKTSPPSLNCTTIFPTLLILAKLKTTPCLVSSKITVELHHFHNQIIGFLSHPVLKIRHLASYALCALSSEESELRLAKALIDHMTTSCSSSNALHGILYSLNLMIKKCPKIKQVIMSYFQDQASAIPIRSPMILTERLNLLGYPNQISLLLEKSVEWTLLSRNENMAHFLMAHNTPMYFEILLTKYTQVESFALCLNKENKEKRVELCSDLNEFQCFLRLFLNTDELDCRSSIWNKMIHLLESPSIMSPINFEFLQLCVNAFTKLIKSFNTTHEELRMWGSIMKKWVLLDGSIVLKRNISISISESINHLKSINESNSTLVALLLWFVLLILSCEDDYFIQKIIYKILIELWGTKKLIVPNQMYMELCDWLLTNSSVYVSETKYVLYQAFEAMKEIGQNEKTNDDELSSLAFEKGNEHIRYDVIYKVQEKIRSHYGDNQLKNEEFQLQMFADFFHLP</sequence>
<feature type="domain" description="tRNA (32-2'-O)-methyltransferase regulator THADA-like C-terminal TPR repeats region" evidence="5">
    <location>
        <begin position="832"/>
        <end position="988"/>
    </location>
</feature>
<protein>
    <recommendedName>
        <fullName evidence="3">tRNA (32-2'-O)-methyltransferase regulator THADA</fullName>
    </recommendedName>
</protein>
<gene>
    <name evidence="6" type="ORF">LSAA_13105</name>
</gene>
<dbReference type="Pfam" id="PF10350">
    <property type="entry name" value="DUF2428"/>
    <property type="match status" value="1"/>
</dbReference>
<evidence type="ECO:0000256" key="3">
    <source>
        <dbReference type="ARBA" id="ARBA00035698"/>
    </source>
</evidence>
<reference evidence="6" key="1">
    <citation type="submission" date="2021-02" db="EMBL/GenBank/DDBJ databases">
        <authorList>
            <person name="Bekaert M."/>
        </authorList>
    </citation>
    <scope>NUCLEOTIDE SEQUENCE</scope>
    <source>
        <strain evidence="6">IoA-00</strain>
    </source>
</reference>
<evidence type="ECO:0000259" key="5">
    <source>
        <dbReference type="Pfam" id="PF25151"/>
    </source>
</evidence>
<dbReference type="EMBL" id="HG994586">
    <property type="protein sequence ID" value="CAF2998043.1"/>
    <property type="molecule type" value="Genomic_DNA"/>
</dbReference>
<keyword evidence="7" id="KW-1185">Reference proteome</keyword>
<dbReference type="GO" id="GO:0005829">
    <property type="term" value="C:cytosol"/>
    <property type="evidence" value="ECO:0007669"/>
    <property type="project" value="TreeGrafter"/>
</dbReference>
<dbReference type="InterPro" id="IPR016024">
    <property type="entry name" value="ARM-type_fold"/>
</dbReference>
<dbReference type="GO" id="GO:0030488">
    <property type="term" value="P:tRNA methylation"/>
    <property type="evidence" value="ECO:0007669"/>
    <property type="project" value="TreeGrafter"/>
</dbReference>
<dbReference type="InterPro" id="IPR019442">
    <property type="entry name" value="THADA/TRM732_DUF2428"/>
</dbReference>
<dbReference type="PANTHER" id="PTHR14387:SF7">
    <property type="entry name" value="THYROID ADENOMA-ASSOCIATED PROTEIN"/>
    <property type="match status" value="1"/>
</dbReference>
<accession>A0A7R8D1Q4</accession>
<dbReference type="PANTHER" id="PTHR14387">
    <property type="entry name" value="THADA/DEATH RECEPTOR INTERACTING PROTEIN"/>
    <property type="match status" value="1"/>
</dbReference>
<comment type="similarity">
    <text evidence="1">Belongs to the THADA family.</text>
</comment>
<evidence type="ECO:0000313" key="7">
    <source>
        <dbReference type="Proteomes" id="UP000675881"/>
    </source>
</evidence>
<evidence type="ECO:0000256" key="2">
    <source>
        <dbReference type="ARBA" id="ARBA00022694"/>
    </source>
</evidence>
<feature type="domain" description="DUF2428" evidence="4">
    <location>
        <begin position="622"/>
        <end position="829"/>
    </location>
</feature>
<organism evidence="6 7">
    <name type="scientific">Lepeophtheirus salmonis</name>
    <name type="common">Salmon louse</name>
    <name type="synonym">Caligus salmonis</name>
    <dbReference type="NCBI Taxonomy" id="72036"/>
    <lineage>
        <taxon>Eukaryota</taxon>
        <taxon>Metazoa</taxon>
        <taxon>Ecdysozoa</taxon>
        <taxon>Arthropoda</taxon>
        <taxon>Crustacea</taxon>
        <taxon>Multicrustacea</taxon>
        <taxon>Hexanauplia</taxon>
        <taxon>Copepoda</taxon>
        <taxon>Siphonostomatoida</taxon>
        <taxon>Caligidae</taxon>
        <taxon>Lepeophtheirus</taxon>
    </lineage>
</organism>
<evidence type="ECO:0000259" key="4">
    <source>
        <dbReference type="Pfam" id="PF10350"/>
    </source>
</evidence>
<dbReference type="Proteomes" id="UP000675881">
    <property type="component" value="Chromosome 7"/>
</dbReference>
<dbReference type="InterPro" id="IPR051954">
    <property type="entry name" value="tRNA_methyltransferase_THADA"/>
</dbReference>
<dbReference type="SUPFAM" id="SSF48371">
    <property type="entry name" value="ARM repeat"/>
    <property type="match status" value="1"/>
</dbReference>
<dbReference type="Pfam" id="PF25151">
    <property type="entry name" value="TPR_Trm732_C"/>
    <property type="match status" value="1"/>
</dbReference>
<keyword evidence="2" id="KW-0819">tRNA processing</keyword>
<name>A0A7R8D1Q4_LEPSM</name>
<dbReference type="OrthoDB" id="73997at2759"/>
<evidence type="ECO:0000313" key="6">
    <source>
        <dbReference type="EMBL" id="CAF2998043.1"/>
    </source>
</evidence>
<dbReference type="InterPro" id="IPR056842">
    <property type="entry name" value="THADA-like_TPR_C"/>
</dbReference>